<sequence length="265" mass="28548">MATRAPAADGPHSVTETEVLPAHQHKGVGAFSSAPQQPWRHPRAFRPPGAPAGSWTRTPWWHCVLYDPYERVNVWSHGVPSLLLVLLGLAALSGHVPGSTPMALFCTLAATCQSFSALAHVYPDHHGLEKLDHIGILGLMFGTPYSELLAHIQFKDLDVDLSPLLCMVVLGLLAAFFPPAPRTISFGAAVVGMFCIYWDELISTSMVVQLGLYLIGAICFLRNGGHNRGMGLADHHILHYVVTAACSVHALHLWTLSSGAGQKAT</sequence>
<evidence type="ECO:0000313" key="9">
    <source>
        <dbReference type="Proteomes" id="UP000708148"/>
    </source>
</evidence>
<keyword evidence="3 7" id="KW-1133">Transmembrane helix</keyword>
<keyword evidence="2 7" id="KW-0812">Transmembrane</keyword>
<dbReference type="OrthoDB" id="530204at2759"/>
<evidence type="ECO:0000256" key="4">
    <source>
        <dbReference type="ARBA" id="ARBA00023136"/>
    </source>
</evidence>
<keyword evidence="5" id="KW-0479">Metal-binding</keyword>
<name>A0A8S1IZE4_9CHLO</name>
<evidence type="ECO:0000256" key="6">
    <source>
        <dbReference type="SAM" id="MobiDB-lite"/>
    </source>
</evidence>
<evidence type="ECO:0000313" key="8">
    <source>
        <dbReference type="EMBL" id="CAD7700190.1"/>
    </source>
</evidence>
<dbReference type="Pfam" id="PF03006">
    <property type="entry name" value="HlyIII"/>
    <property type="match status" value="1"/>
</dbReference>
<organism evidence="8 9">
    <name type="scientific">Ostreobium quekettii</name>
    <dbReference type="NCBI Taxonomy" id="121088"/>
    <lineage>
        <taxon>Eukaryota</taxon>
        <taxon>Viridiplantae</taxon>
        <taxon>Chlorophyta</taxon>
        <taxon>core chlorophytes</taxon>
        <taxon>Ulvophyceae</taxon>
        <taxon>TCBD clade</taxon>
        <taxon>Bryopsidales</taxon>
        <taxon>Ostreobineae</taxon>
        <taxon>Ostreobiaceae</taxon>
        <taxon>Ostreobium</taxon>
    </lineage>
</organism>
<proteinExistence type="predicted"/>
<feature type="transmembrane region" description="Helical" evidence="7">
    <location>
        <begin position="201"/>
        <end position="221"/>
    </location>
</feature>
<evidence type="ECO:0000256" key="5">
    <source>
        <dbReference type="PIRSR" id="PIRSR604254-1"/>
    </source>
</evidence>
<evidence type="ECO:0000256" key="7">
    <source>
        <dbReference type="SAM" id="Phobius"/>
    </source>
</evidence>
<dbReference type="GO" id="GO:0046872">
    <property type="term" value="F:metal ion binding"/>
    <property type="evidence" value="ECO:0007669"/>
    <property type="project" value="UniProtKB-KW"/>
</dbReference>
<dbReference type="Proteomes" id="UP000708148">
    <property type="component" value="Unassembled WGS sequence"/>
</dbReference>
<feature type="region of interest" description="Disordered" evidence="6">
    <location>
        <begin position="30"/>
        <end position="52"/>
    </location>
</feature>
<dbReference type="EMBL" id="CAJHUC010001197">
    <property type="protein sequence ID" value="CAD7700190.1"/>
    <property type="molecule type" value="Genomic_DNA"/>
</dbReference>
<dbReference type="InterPro" id="IPR004254">
    <property type="entry name" value="AdipoR/HlyIII-related"/>
</dbReference>
<evidence type="ECO:0000256" key="1">
    <source>
        <dbReference type="ARBA" id="ARBA00004141"/>
    </source>
</evidence>
<dbReference type="AlphaFoldDB" id="A0A8S1IZE4"/>
<keyword evidence="4 7" id="KW-0472">Membrane</keyword>
<feature type="transmembrane region" description="Helical" evidence="7">
    <location>
        <begin position="164"/>
        <end position="181"/>
    </location>
</feature>
<keyword evidence="5" id="KW-0862">Zinc</keyword>
<comment type="caution">
    <text evidence="8">The sequence shown here is derived from an EMBL/GenBank/DDBJ whole genome shotgun (WGS) entry which is preliminary data.</text>
</comment>
<accession>A0A8S1IZE4</accession>
<dbReference type="GO" id="GO:0016020">
    <property type="term" value="C:membrane"/>
    <property type="evidence" value="ECO:0007669"/>
    <property type="project" value="UniProtKB-SubCell"/>
</dbReference>
<evidence type="ECO:0000256" key="3">
    <source>
        <dbReference type="ARBA" id="ARBA00022989"/>
    </source>
</evidence>
<reference evidence="8" key="1">
    <citation type="submission" date="2020-12" db="EMBL/GenBank/DDBJ databases">
        <authorList>
            <person name="Iha C."/>
        </authorList>
    </citation>
    <scope>NUCLEOTIDE SEQUENCE</scope>
</reference>
<keyword evidence="9" id="KW-1185">Reference proteome</keyword>
<evidence type="ECO:0000256" key="2">
    <source>
        <dbReference type="ARBA" id="ARBA00022692"/>
    </source>
</evidence>
<dbReference type="GO" id="GO:0009744">
    <property type="term" value="P:response to sucrose"/>
    <property type="evidence" value="ECO:0007669"/>
    <property type="project" value="UniProtKB-ARBA"/>
</dbReference>
<comment type="subcellular location">
    <subcellularLocation>
        <location evidence="1">Membrane</location>
        <topology evidence="1">Multi-pass membrane protein</topology>
    </subcellularLocation>
</comment>
<gene>
    <name evidence="8" type="ORF">OSTQU699_LOCUS5549</name>
</gene>
<feature type="binding site" evidence="5">
    <location>
        <position position="120"/>
    </location>
    <ligand>
        <name>Zn(2+)</name>
        <dbReference type="ChEBI" id="CHEBI:29105"/>
    </ligand>
</feature>
<protein>
    <submittedName>
        <fullName evidence="8">Uncharacterized protein</fullName>
    </submittedName>
</protein>